<dbReference type="EMBL" id="LRRD01000013">
    <property type="protein sequence ID" value="KXW58527.1"/>
    <property type="molecule type" value="Genomic_DNA"/>
</dbReference>
<dbReference type="PATRIC" id="fig|1789004.3.peg.941"/>
<sequence length="136" mass="15192">MNPVKKSFWVILGGGTLFFLSACGKTEPSLPDTTSQTWNDWTVRVESRPSPPRDGMNEFLVMVTGAHDRPGSHCLVDIRTAQSDPWKQAIQDGRVGVYRRAALVEPGERRTVQVRLNCADEAQQDSVLFFPLHVPN</sequence>
<keyword evidence="2" id="KW-1185">Reference proteome</keyword>
<evidence type="ECO:0008006" key="3">
    <source>
        <dbReference type="Google" id="ProtNLM"/>
    </source>
</evidence>
<gene>
    <name evidence="1" type="ORF">FEMY_09260</name>
</gene>
<protein>
    <recommendedName>
        <fullName evidence="3">Lipoprotein</fullName>
    </recommendedName>
</protein>
<reference evidence="1 2" key="1">
    <citation type="submission" date="2016-01" db="EMBL/GenBank/DDBJ databases">
        <title>Genome sequence of the acidophilic iron oxidising Ferrovum strain Z-31.</title>
        <authorList>
            <person name="Poehlein A."/>
            <person name="Ullrich S.R."/>
            <person name="Schloemann M."/>
            <person name="Muehling M."/>
            <person name="Daniel R."/>
        </authorList>
    </citation>
    <scope>NUCLEOTIDE SEQUENCE [LARGE SCALE GENOMIC DNA]</scope>
    <source>
        <strain evidence="1 2">Z-31</strain>
    </source>
</reference>
<name>A0A149VZ88_9PROT</name>
<dbReference type="AlphaFoldDB" id="A0A149VZ88"/>
<accession>A0A149VZ88</accession>
<dbReference type="PROSITE" id="PS51257">
    <property type="entry name" value="PROKAR_LIPOPROTEIN"/>
    <property type="match status" value="1"/>
</dbReference>
<evidence type="ECO:0000313" key="1">
    <source>
        <dbReference type="EMBL" id="KXW58527.1"/>
    </source>
</evidence>
<proteinExistence type="predicted"/>
<dbReference type="RefSeq" id="WP_062187820.1">
    <property type="nucleotide sequence ID" value="NZ_CP149478.1"/>
</dbReference>
<evidence type="ECO:0000313" key="2">
    <source>
        <dbReference type="Proteomes" id="UP000075653"/>
    </source>
</evidence>
<comment type="caution">
    <text evidence="1">The sequence shown here is derived from an EMBL/GenBank/DDBJ whole genome shotgun (WGS) entry which is preliminary data.</text>
</comment>
<organism evidence="1 2">
    <name type="scientific">Ferrovum myxofaciens</name>
    <dbReference type="NCBI Taxonomy" id="416213"/>
    <lineage>
        <taxon>Bacteria</taxon>
        <taxon>Pseudomonadati</taxon>
        <taxon>Pseudomonadota</taxon>
        <taxon>Betaproteobacteria</taxon>
        <taxon>Ferrovales</taxon>
        <taxon>Ferrovaceae</taxon>
        <taxon>Ferrovum</taxon>
    </lineage>
</organism>
<dbReference type="Proteomes" id="UP000075653">
    <property type="component" value="Unassembled WGS sequence"/>
</dbReference>
<dbReference type="STRING" id="1789004.FEMY_09260"/>